<evidence type="ECO:0000313" key="2">
    <source>
        <dbReference type="EMBL" id="GFQ67604.1"/>
    </source>
</evidence>
<name>A0A8X6F2E3_TRICU</name>
<dbReference type="InterPro" id="IPR002083">
    <property type="entry name" value="MATH/TRAF_dom"/>
</dbReference>
<organism evidence="2 3">
    <name type="scientific">Trichonephila clavata</name>
    <name type="common">Joro spider</name>
    <name type="synonym">Nephila clavata</name>
    <dbReference type="NCBI Taxonomy" id="2740835"/>
    <lineage>
        <taxon>Eukaryota</taxon>
        <taxon>Metazoa</taxon>
        <taxon>Ecdysozoa</taxon>
        <taxon>Arthropoda</taxon>
        <taxon>Chelicerata</taxon>
        <taxon>Arachnida</taxon>
        <taxon>Araneae</taxon>
        <taxon>Araneomorphae</taxon>
        <taxon>Entelegynae</taxon>
        <taxon>Araneoidea</taxon>
        <taxon>Nephilidae</taxon>
        <taxon>Trichonephila</taxon>
    </lineage>
</organism>
<proteinExistence type="predicted"/>
<reference evidence="2" key="1">
    <citation type="submission" date="2020-07" db="EMBL/GenBank/DDBJ databases">
        <title>Multicomponent nature underlies the extraordinary mechanical properties of spider dragline silk.</title>
        <authorList>
            <person name="Kono N."/>
            <person name="Nakamura H."/>
            <person name="Mori M."/>
            <person name="Yoshida Y."/>
            <person name="Ohtoshi R."/>
            <person name="Malay A.D."/>
            <person name="Moran D.A.P."/>
            <person name="Tomita M."/>
            <person name="Numata K."/>
            <person name="Arakawa K."/>
        </authorList>
    </citation>
    <scope>NUCLEOTIDE SEQUENCE</scope>
</reference>
<sequence length="153" mass="17829">MANNGDDRYLAFKCVWIIENFSYYLPWMKLKSPVFSVNCLRNTKWQLRIGFQCDLNPFYITNELCREDDDTETPIDIEFELSFLGKDDVPLAKQKTRGSFRAKDILGFNKFLELEEMTVRKRDFVPNGTLTARCLLWSTGTRSFAPGLCTIRS</sequence>
<dbReference type="AlphaFoldDB" id="A0A8X6F2E3"/>
<evidence type="ECO:0000259" key="1">
    <source>
        <dbReference type="PROSITE" id="PS50144"/>
    </source>
</evidence>
<keyword evidence="3" id="KW-1185">Reference proteome</keyword>
<dbReference type="CDD" id="cd00121">
    <property type="entry name" value="MATH"/>
    <property type="match status" value="1"/>
</dbReference>
<dbReference type="Pfam" id="PF22486">
    <property type="entry name" value="MATH_2"/>
    <property type="match status" value="1"/>
</dbReference>
<protein>
    <recommendedName>
        <fullName evidence="1">MATH domain-containing protein</fullName>
    </recommendedName>
</protein>
<dbReference type="Gene3D" id="2.60.210.10">
    <property type="entry name" value="Apoptosis, Tumor Necrosis Factor Receptor Associated Protein 2, Chain A"/>
    <property type="match status" value="1"/>
</dbReference>
<accession>A0A8X6F2E3</accession>
<feature type="domain" description="MATH" evidence="1">
    <location>
        <begin position="11"/>
        <end position="136"/>
    </location>
</feature>
<dbReference type="SUPFAM" id="SSF49599">
    <property type="entry name" value="TRAF domain-like"/>
    <property type="match status" value="1"/>
</dbReference>
<dbReference type="EMBL" id="BMAO01020473">
    <property type="protein sequence ID" value="GFQ67604.1"/>
    <property type="molecule type" value="Genomic_DNA"/>
</dbReference>
<gene>
    <name evidence="2" type="ORF">TNCT_26451</name>
</gene>
<comment type="caution">
    <text evidence="2">The sequence shown here is derived from an EMBL/GenBank/DDBJ whole genome shotgun (WGS) entry which is preliminary data.</text>
</comment>
<evidence type="ECO:0000313" key="3">
    <source>
        <dbReference type="Proteomes" id="UP000887116"/>
    </source>
</evidence>
<dbReference type="OrthoDB" id="6432630at2759"/>
<dbReference type="Proteomes" id="UP000887116">
    <property type="component" value="Unassembled WGS sequence"/>
</dbReference>
<dbReference type="PROSITE" id="PS50144">
    <property type="entry name" value="MATH"/>
    <property type="match status" value="1"/>
</dbReference>
<dbReference type="InterPro" id="IPR008974">
    <property type="entry name" value="TRAF-like"/>
</dbReference>